<dbReference type="InterPro" id="IPR056563">
    <property type="entry name" value="LysM3_LYK4_5"/>
</dbReference>
<evidence type="ECO:0000256" key="8">
    <source>
        <dbReference type="ARBA" id="ARBA00023136"/>
    </source>
</evidence>
<dbReference type="Gene3D" id="3.10.350.10">
    <property type="entry name" value="LysM domain"/>
    <property type="match status" value="1"/>
</dbReference>
<evidence type="ECO:0000313" key="15">
    <source>
        <dbReference type="Proteomes" id="UP000249390"/>
    </source>
</evidence>
<evidence type="ECO:0000256" key="6">
    <source>
        <dbReference type="ARBA" id="ARBA00022840"/>
    </source>
</evidence>
<feature type="domain" description="Protein kinase" evidence="12">
    <location>
        <begin position="410"/>
        <end position="712"/>
    </location>
</feature>
<keyword evidence="4" id="KW-0732">Signal</keyword>
<evidence type="ECO:0000256" key="11">
    <source>
        <dbReference type="SAM" id="Phobius"/>
    </source>
</evidence>
<evidence type="ECO:0000256" key="10">
    <source>
        <dbReference type="SAM" id="MobiDB-lite"/>
    </source>
</evidence>
<evidence type="ECO:0000256" key="1">
    <source>
        <dbReference type="ARBA" id="ARBA00004162"/>
    </source>
</evidence>
<dbReference type="SUPFAM" id="SSF56112">
    <property type="entry name" value="Protein kinase-like (PK-like)"/>
    <property type="match status" value="1"/>
</dbReference>
<dbReference type="Gene3D" id="3.30.200.20">
    <property type="entry name" value="Phosphorylase Kinase, domain 1"/>
    <property type="match status" value="1"/>
</dbReference>
<evidence type="ECO:0000256" key="5">
    <source>
        <dbReference type="ARBA" id="ARBA00022741"/>
    </source>
</evidence>
<evidence type="ECO:0000256" key="7">
    <source>
        <dbReference type="ARBA" id="ARBA00022989"/>
    </source>
</evidence>
<feature type="domain" description="LysM" evidence="13">
    <location>
        <begin position="278"/>
        <end position="323"/>
    </location>
</feature>
<name>A0A328DXP6_9ASTE</name>
<dbReference type="GO" id="GO:0051707">
    <property type="term" value="P:response to other organism"/>
    <property type="evidence" value="ECO:0007669"/>
    <property type="project" value="UniProtKB-ARBA"/>
</dbReference>
<evidence type="ECO:0000256" key="2">
    <source>
        <dbReference type="ARBA" id="ARBA00022475"/>
    </source>
</evidence>
<evidence type="ECO:0000256" key="3">
    <source>
        <dbReference type="ARBA" id="ARBA00022692"/>
    </source>
</evidence>
<keyword evidence="15" id="KW-1185">Reference proteome</keyword>
<dbReference type="Pfam" id="PF23473">
    <property type="entry name" value="LysM3_LYK4_5"/>
    <property type="match status" value="1"/>
</dbReference>
<dbReference type="GO" id="GO:0005886">
    <property type="term" value="C:plasma membrane"/>
    <property type="evidence" value="ECO:0007669"/>
    <property type="project" value="UniProtKB-SubCell"/>
</dbReference>
<dbReference type="InterPro" id="IPR000719">
    <property type="entry name" value="Prot_kinase_dom"/>
</dbReference>
<keyword evidence="9" id="KW-1015">Disulfide bond</keyword>
<organism evidence="14 15">
    <name type="scientific">Cuscuta australis</name>
    <dbReference type="NCBI Taxonomy" id="267555"/>
    <lineage>
        <taxon>Eukaryota</taxon>
        <taxon>Viridiplantae</taxon>
        <taxon>Streptophyta</taxon>
        <taxon>Embryophyta</taxon>
        <taxon>Tracheophyta</taxon>
        <taxon>Spermatophyta</taxon>
        <taxon>Magnoliopsida</taxon>
        <taxon>eudicotyledons</taxon>
        <taxon>Gunneridae</taxon>
        <taxon>Pentapetalae</taxon>
        <taxon>asterids</taxon>
        <taxon>lamiids</taxon>
        <taxon>Solanales</taxon>
        <taxon>Convolvulaceae</taxon>
        <taxon>Cuscuteae</taxon>
        <taxon>Cuscuta</taxon>
        <taxon>Cuscuta subgen. Grammica</taxon>
        <taxon>Cuscuta sect. Cleistogrammica</taxon>
    </lineage>
</organism>
<protein>
    <recommendedName>
        <fullName evidence="16">Protein kinase domain-containing protein</fullName>
    </recommendedName>
</protein>
<evidence type="ECO:0008006" key="16">
    <source>
        <dbReference type="Google" id="ProtNLM"/>
    </source>
</evidence>
<dbReference type="InterPro" id="IPR056562">
    <property type="entry name" value="LysM2_CERK1_LYK3_4_5"/>
</dbReference>
<proteinExistence type="predicted"/>
<accession>A0A328DXP6</accession>
<feature type="region of interest" description="Disordered" evidence="10">
    <location>
        <begin position="328"/>
        <end position="353"/>
    </location>
</feature>
<dbReference type="PROSITE" id="PS50011">
    <property type="entry name" value="PROTEIN_KINASE_DOM"/>
    <property type="match status" value="1"/>
</dbReference>
<keyword evidence="6" id="KW-0067">ATP-binding</keyword>
<evidence type="ECO:0000256" key="9">
    <source>
        <dbReference type="ARBA" id="ARBA00023157"/>
    </source>
</evidence>
<evidence type="ECO:0000259" key="12">
    <source>
        <dbReference type="PROSITE" id="PS50011"/>
    </source>
</evidence>
<dbReference type="CDD" id="cd00118">
    <property type="entry name" value="LysM"/>
    <property type="match status" value="1"/>
</dbReference>
<dbReference type="Proteomes" id="UP000249390">
    <property type="component" value="Unassembled WGS sequence"/>
</dbReference>
<feature type="transmembrane region" description="Helical" evidence="11">
    <location>
        <begin position="361"/>
        <end position="387"/>
    </location>
</feature>
<dbReference type="PANTHER" id="PTHR45927">
    <property type="entry name" value="LYSM-DOMAIN RECEPTOR-LIKE KINASE-RELATED"/>
    <property type="match status" value="1"/>
</dbReference>
<comment type="caution">
    <text evidence="14">The sequence shown here is derived from an EMBL/GenBank/DDBJ whole genome shotgun (WGS) entry which is preliminary data.</text>
</comment>
<dbReference type="InterPro" id="IPR018392">
    <property type="entry name" value="LysM"/>
</dbReference>
<keyword evidence="7 11" id="KW-1133">Transmembrane helix</keyword>
<dbReference type="PANTHER" id="PTHR45927:SF11">
    <property type="entry name" value="LYSM DOMAIN RECEPTOR-LIKE KINASE 4"/>
    <property type="match status" value="1"/>
</dbReference>
<dbReference type="InterPro" id="IPR036779">
    <property type="entry name" value="LysM_dom_sf"/>
</dbReference>
<dbReference type="PROSITE" id="PS51782">
    <property type="entry name" value="LYSM"/>
    <property type="match status" value="1"/>
</dbReference>
<keyword evidence="8 11" id="KW-0472">Membrane</keyword>
<dbReference type="SMART" id="SM00257">
    <property type="entry name" value="LysM"/>
    <property type="match status" value="2"/>
</dbReference>
<comment type="subcellular location">
    <subcellularLocation>
        <location evidence="1">Cell membrane</location>
        <topology evidence="1">Single-pass membrane protein</topology>
    </subcellularLocation>
</comment>
<dbReference type="GO" id="GO:0005524">
    <property type="term" value="F:ATP binding"/>
    <property type="evidence" value="ECO:0007669"/>
    <property type="project" value="UniProtKB-KW"/>
</dbReference>
<evidence type="ECO:0000256" key="4">
    <source>
        <dbReference type="ARBA" id="ARBA00022729"/>
    </source>
</evidence>
<keyword evidence="2" id="KW-1003">Cell membrane</keyword>
<reference evidence="14 15" key="1">
    <citation type="submission" date="2018-06" db="EMBL/GenBank/DDBJ databases">
        <title>The Genome of Cuscuta australis (Dodder) Provides Insight into the Evolution of Plant Parasitism.</title>
        <authorList>
            <person name="Liu H."/>
        </authorList>
    </citation>
    <scope>NUCLEOTIDE SEQUENCE [LARGE SCALE GENOMIC DNA]</scope>
    <source>
        <strain evidence="15">cv. Yunnan</strain>
        <tissue evidence="14">Vines</tissue>
    </source>
</reference>
<dbReference type="GO" id="GO:0004672">
    <property type="term" value="F:protein kinase activity"/>
    <property type="evidence" value="ECO:0007669"/>
    <property type="project" value="InterPro"/>
</dbReference>
<dbReference type="EMBL" id="NQVE01000058">
    <property type="protein sequence ID" value="RAL50514.1"/>
    <property type="molecule type" value="Genomic_DNA"/>
</dbReference>
<keyword evidence="3 11" id="KW-0812">Transmembrane</keyword>
<evidence type="ECO:0000259" key="13">
    <source>
        <dbReference type="PROSITE" id="PS51782"/>
    </source>
</evidence>
<dbReference type="Pfam" id="PF00069">
    <property type="entry name" value="Pkinase"/>
    <property type="match status" value="1"/>
</dbReference>
<dbReference type="Pfam" id="PF23446">
    <property type="entry name" value="LysM1_NFP_LYK"/>
    <property type="match status" value="1"/>
</dbReference>
<keyword evidence="5" id="KW-0547">Nucleotide-binding</keyword>
<dbReference type="AlphaFoldDB" id="A0A328DXP6"/>
<dbReference type="Pfam" id="PF23472">
    <property type="entry name" value="LysM2_CERK1_LYK3_4_5"/>
    <property type="match status" value="1"/>
</dbReference>
<dbReference type="InterPro" id="IPR056561">
    <property type="entry name" value="NFP_LYK_LysM1"/>
</dbReference>
<sequence length="727" mass="79024">MGVWFLPTPGNHPASPLCDGEGAWKLFYRSPIMTGQADAQFSFSQQYGCRNQIVHSPSSIIIHYRLLYPVGLNCQIHSSIQSSPLHLPKMNISHWISLLTVLISPPLFCRSQQPYIRKATGCDGASNATGNSTSALGYICNGPARSCPAYLTFTSQPPYDSVPSISSLLGADPEILSRINSVPRNATFGSNEVVLVPVTCSCSGRNYQASGSYAIRYEDTFIGIANTVLQGLSTCTALLSQNSRIDPTSLYTGERVFVPLRCACPTKNQSDNGVKYLLSYVIQSGQYVSLISNMFGVDTGETLAANGLSFQDSTIYPNTTLLVPLHDRPSSKQVAAQPPPPPPPPLQPLVPSPSKSSSKTWIYAVAGVLGGISCLSVVGALVFVFCLRKQGEKTDPELVSGGLAVEEKKLEEQAELSYASVSELVKSVKMYTFDELKSATQDFSHNSWIQGSVYRGKINGDFAAIKKMSGDVPKEINLLSKLNHFNLIGLSGVCFHNGEWHLVFEYAENGPLSDRIHIKSPGNVHSLTWTQRIQIGLDVATGLNYLHSYATPPHVHKNVNSSNILLDRDMRAKITNFGLSRSAEGQEGEFALTRHIVGTKGYMAPEYLEHGLVSPKLDVYAFGVLIFEILTGKDIATLQDGDEKGQKISELLVPVLREENGKECLAGLMDPSLGQRYPADIAASLMRLVDGCLRKDASSRPGMEEIVQHFSKAMTATMVWALSSSTT</sequence>
<evidence type="ECO:0000313" key="14">
    <source>
        <dbReference type="EMBL" id="RAL50514.1"/>
    </source>
</evidence>
<dbReference type="FunFam" id="1.10.510.10:FF:000468">
    <property type="entry name" value="PTI1-like tyrosine-protein kinase 3"/>
    <property type="match status" value="1"/>
</dbReference>
<feature type="compositionally biased region" description="Pro residues" evidence="10">
    <location>
        <begin position="337"/>
        <end position="351"/>
    </location>
</feature>
<dbReference type="InterPro" id="IPR052611">
    <property type="entry name" value="Plant_RLK_LysM"/>
</dbReference>
<gene>
    <name evidence="14" type="ORF">DM860_014456</name>
</gene>
<dbReference type="Gene3D" id="1.10.510.10">
    <property type="entry name" value="Transferase(Phosphotransferase) domain 1"/>
    <property type="match status" value="1"/>
</dbReference>
<dbReference type="InterPro" id="IPR011009">
    <property type="entry name" value="Kinase-like_dom_sf"/>
</dbReference>